<dbReference type="Proteomes" id="UP001066276">
    <property type="component" value="Chromosome 2_1"/>
</dbReference>
<dbReference type="AlphaFoldDB" id="A0AAV7VNM3"/>
<gene>
    <name evidence="1" type="ORF">NDU88_006091</name>
</gene>
<reference evidence="1" key="1">
    <citation type="journal article" date="2022" name="bioRxiv">
        <title>Sequencing and chromosome-scale assembly of the giantPleurodeles waltlgenome.</title>
        <authorList>
            <person name="Brown T."/>
            <person name="Elewa A."/>
            <person name="Iarovenko S."/>
            <person name="Subramanian E."/>
            <person name="Araus A.J."/>
            <person name="Petzold A."/>
            <person name="Susuki M."/>
            <person name="Suzuki K.-i.T."/>
            <person name="Hayashi T."/>
            <person name="Toyoda A."/>
            <person name="Oliveira C."/>
            <person name="Osipova E."/>
            <person name="Leigh N.D."/>
            <person name="Simon A."/>
            <person name="Yun M.H."/>
        </authorList>
    </citation>
    <scope>NUCLEOTIDE SEQUENCE</scope>
    <source>
        <strain evidence="1">20211129_DDA</strain>
        <tissue evidence="1">Liver</tissue>
    </source>
</reference>
<comment type="caution">
    <text evidence="1">The sequence shown here is derived from an EMBL/GenBank/DDBJ whole genome shotgun (WGS) entry which is preliminary data.</text>
</comment>
<proteinExistence type="predicted"/>
<keyword evidence="2" id="KW-1185">Reference proteome</keyword>
<sequence length="123" mass="13210">MSGEASLPFILDIKNLILESNNAITEKIDGVAITVALLCQDIGTIRERVKYLSTRANGAEELMGTHTSQLADQERHLQQQEAKLANLKDRSRVYTSGVISRDMALHSITGNGNGGGPASGQSM</sequence>
<evidence type="ECO:0000313" key="1">
    <source>
        <dbReference type="EMBL" id="KAJ1202291.1"/>
    </source>
</evidence>
<dbReference type="EMBL" id="JANPWB010000003">
    <property type="protein sequence ID" value="KAJ1202291.1"/>
    <property type="molecule type" value="Genomic_DNA"/>
</dbReference>
<accession>A0AAV7VNM3</accession>
<organism evidence="1 2">
    <name type="scientific">Pleurodeles waltl</name>
    <name type="common">Iberian ribbed newt</name>
    <dbReference type="NCBI Taxonomy" id="8319"/>
    <lineage>
        <taxon>Eukaryota</taxon>
        <taxon>Metazoa</taxon>
        <taxon>Chordata</taxon>
        <taxon>Craniata</taxon>
        <taxon>Vertebrata</taxon>
        <taxon>Euteleostomi</taxon>
        <taxon>Amphibia</taxon>
        <taxon>Batrachia</taxon>
        <taxon>Caudata</taxon>
        <taxon>Salamandroidea</taxon>
        <taxon>Salamandridae</taxon>
        <taxon>Pleurodelinae</taxon>
        <taxon>Pleurodeles</taxon>
    </lineage>
</organism>
<name>A0AAV7VNM3_PLEWA</name>
<evidence type="ECO:0000313" key="2">
    <source>
        <dbReference type="Proteomes" id="UP001066276"/>
    </source>
</evidence>
<protein>
    <submittedName>
        <fullName evidence="1">Uncharacterized protein</fullName>
    </submittedName>
</protein>